<feature type="compositionally biased region" description="Acidic residues" evidence="1">
    <location>
        <begin position="289"/>
        <end position="304"/>
    </location>
</feature>
<feature type="compositionally biased region" description="Basic residues" evidence="1">
    <location>
        <begin position="345"/>
        <end position="359"/>
    </location>
</feature>
<comment type="caution">
    <text evidence="2">The sequence shown here is derived from an EMBL/GenBank/DDBJ whole genome shotgun (WGS) entry which is preliminary data.</text>
</comment>
<keyword evidence="3" id="KW-1185">Reference proteome</keyword>
<feature type="compositionally biased region" description="Basic residues" evidence="1">
    <location>
        <begin position="142"/>
        <end position="153"/>
    </location>
</feature>
<feature type="compositionally biased region" description="Basic and acidic residues" evidence="1">
    <location>
        <begin position="78"/>
        <end position="91"/>
    </location>
</feature>
<reference evidence="2 3" key="1">
    <citation type="submission" date="2020-01" db="EMBL/GenBank/DDBJ databases">
        <authorList>
            <consortium name="DOE Joint Genome Institute"/>
            <person name="Haridas S."/>
            <person name="Albert R."/>
            <person name="Binder M."/>
            <person name="Bloem J."/>
            <person name="Labutti K."/>
            <person name="Salamov A."/>
            <person name="Andreopoulos B."/>
            <person name="Baker S.E."/>
            <person name="Barry K."/>
            <person name="Bills G."/>
            <person name="Bluhm B.H."/>
            <person name="Cannon C."/>
            <person name="Castanera R."/>
            <person name="Culley D.E."/>
            <person name="Daum C."/>
            <person name="Ezra D."/>
            <person name="Gonzalez J.B."/>
            <person name="Henrissat B."/>
            <person name="Kuo A."/>
            <person name="Liang C."/>
            <person name="Lipzen A."/>
            <person name="Lutzoni F."/>
            <person name="Magnuson J."/>
            <person name="Mondo S."/>
            <person name="Nolan M."/>
            <person name="Ohm R."/>
            <person name="Pangilinan J."/>
            <person name="Park H.-J.H."/>
            <person name="Ramirez L."/>
            <person name="Alfaro M."/>
            <person name="Sun H."/>
            <person name="Tritt A."/>
            <person name="Yoshinaga Y."/>
            <person name="Zwiers L.-H.L."/>
            <person name="Turgeon B.G."/>
            <person name="Goodwin S.B."/>
            <person name="Spatafora J.W."/>
            <person name="Crous P.W."/>
            <person name="Grigoriev I.V."/>
        </authorList>
    </citation>
    <scope>NUCLEOTIDE SEQUENCE [LARGE SCALE GENOMIC DNA]</scope>
    <source>
        <strain evidence="2 3">CBS 611.86</strain>
    </source>
</reference>
<protein>
    <submittedName>
        <fullName evidence="2">Uncharacterized protein</fullName>
    </submittedName>
</protein>
<organism evidence="2 3">
    <name type="scientific">Massariosphaeria phaeospora</name>
    <dbReference type="NCBI Taxonomy" id="100035"/>
    <lineage>
        <taxon>Eukaryota</taxon>
        <taxon>Fungi</taxon>
        <taxon>Dikarya</taxon>
        <taxon>Ascomycota</taxon>
        <taxon>Pezizomycotina</taxon>
        <taxon>Dothideomycetes</taxon>
        <taxon>Pleosporomycetidae</taxon>
        <taxon>Pleosporales</taxon>
        <taxon>Pleosporales incertae sedis</taxon>
        <taxon>Massariosphaeria</taxon>
    </lineage>
</organism>
<feature type="compositionally biased region" description="Acidic residues" evidence="1">
    <location>
        <begin position="240"/>
        <end position="252"/>
    </location>
</feature>
<feature type="compositionally biased region" description="Polar residues" evidence="1">
    <location>
        <begin position="163"/>
        <end position="179"/>
    </location>
</feature>
<name>A0A7C8I5S3_9PLEO</name>
<feature type="compositionally biased region" description="Low complexity" evidence="1">
    <location>
        <begin position="318"/>
        <end position="339"/>
    </location>
</feature>
<dbReference type="OrthoDB" id="3786084at2759"/>
<dbReference type="Proteomes" id="UP000481861">
    <property type="component" value="Unassembled WGS sequence"/>
</dbReference>
<gene>
    <name evidence="2" type="ORF">BDV95DRAFT_618914</name>
</gene>
<feature type="region of interest" description="Disordered" evidence="1">
    <location>
        <begin position="131"/>
        <end position="359"/>
    </location>
</feature>
<accession>A0A7C8I5S3</accession>
<dbReference type="AlphaFoldDB" id="A0A7C8I5S3"/>
<evidence type="ECO:0000313" key="2">
    <source>
        <dbReference type="EMBL" id="KAF2871517.1"/>
    </source>
</evidence>
<feature type="compositionally biased region" description="Basic and acidic residues" evidence="1">
    <location>
        <begin position="263"/>
        <end position="272"/>
    </location>
</feature>
<sequence>MAPRKTTAKQPAAPNQLTAPKRRLRSGKEPASPLQVLKSPERKKKKTAKKEEYPTAEEPARTPATEQVEEPAGAPVTKKAENLTPKKEEQVYKQKIAALEDEVATRDELIAALRKEAASWRVEAEMLQTELDDARARPSAGKARKRTKKRTKSSHTADVSEVPSLNETVFDTDGHSSSLLDIHPRPSHIPSPMFDDPTNIFSDPDEAPRPTRSRTSFEYEMRRKGHVPGSGSWCVPDIFSSDEEESGDDVEETPVATSRKRDRASFERELRRNGHVPGSGSWCVPEHSSDEDDSDGDENDDPDDASLWTQQPPPAPIPAHASLPPSSAASPPAETAQTPEEVRRQRAKLMKHTPAKPSRLRKAYVPTPTTLSDVGDSFFVPRPNIPIGLSSNFYTRLTAAVDENRAGGDAFDDMPDAEPLDIGLPQEFLDEAARHAIATCTYPEWDDVMFEYSDDEEL</sequence>
<evidence type="ECO:0000256" key="1">
    <source>
        <dbReference type="SAM" id="MobiDB-lite"/>
    </source>
</evidence>
<proteinExistence type="predicted"/>
<feature type="region of interest" description="Disordered" evidence="1">
    <location>
        <begin position="1"/>
        <end position="91"/>
    </location>
</feature>
<dbReference type="EMBL" id="JAADJZ010000011">
    <property type="protein sequence ID" value="KAF2871517.1"/>
    <property type="molecule type" value="Genomic_DNA"/>
</dbReference>
<evidence type="ECO:0000313" key="3">
    <source>
        <dbReference type="Proteomes" id="UP000481861"/>
    </source>
</evidence>